<keyword evidence="3" id="KW-0227">DNA damage</keyword>
<evidence type="ECO:0000256" key="5">
    <source>
        <dbReference type="ARBA" id="ARBA00023124"/>
    </source>
</evidence>
<keyword evidence="5" id="KW-0190">Covalent protein-DNA linkage</keyword>
<keyword evidence="6" id="KW-0238">DNA-binding</keyword>
<evidence type="ECO:0000256" key="8">
    <source>
        <dbReference type="RuleBase" id="RU364100"/>
    </source>
</evidence>
<accession>A0A3E1Y397</accession>
<evidence type="ECO:0000256" key="6">
    <source>
        <dbReference type="ARBA" id="ARBA00023125"/>
    </source>
</evidence>
<dbReference type="PANTHER" id="PTHR13604">
    <property type="entry name" value="DC12-RELATED"/>
    <property type="match status" value="1"/>
</dbReference>
<keyword evidence="4 8" id="KW-0378">Hydrolase</keyword>
<evidence type="ECO:0000256" key="2">
    <source>
        <dbReference type="ARBA" id="ARBA00022670"/>
    </source>
</evidence>
<comment type="similarity">
    <text evidence="1 8">Belongs to the SOS response-associated peptidase family.</text>
</comment>
<organism evidence="9 10">
    <name type="scientific">Chitinophaga silvatica</name>
    <dbReference type="NCBI Taxonomy" id="2282649"/>
    <lineage>
        <taxon>Bacteria</taxon>
        <taxon>Pseudomonadati</taxon>
        <taxon>Bacteroidota</taxon>
        <taxon>Chitinophagia</taxon>
        <taxon>Chitinophagales</taxon>
        <taxon>Chitinophagaceae</taxon>
        <taxon>Chitinophaga</taxon>
    </lineage>
</organism>
<dbReference type="GO" id="GO:0106300">
    <property type="term" value="P:protein-DNA covalent cross-linking repair"/>
    <property type="evidence" value="ECO:0007669"/>
    <property type="project" value="InterPro"/>
</dbReference>
<evidence type="ECO:0000256" key="1">
    <source>
        <dbReference type="ARBA" id="ARBA00008136"/>
    </source>
</evidence>
<evidence type="ECO:0000256" key="4">
    <source>
        <dbReference type="ARBA" id="ARBA00022801"/>
    </source>
</evidence>
<dbReference type="GO" id="GO:0016829">
    <property type="term" value="F:lyase activity"/>
    <property type="evidence" value="ECO:0007669"/>
    <property type="project" value="UniProtKB-KW"/>
</dbReference>
<dbReference type="PANTHER" id="PTHR13604:SF0">
    <property type="entry name" value="ABASIC SITE PROCESSING PROTEIN HMCES"/>
    <property type="match status" value="1"/>
</dbReference>
<dbReference type="Pfam" id="PF02586">
    <property type="entry name" value="SRAP"/>
    <property type="match status" value="1"/>
</dbReference>
<dbReference type="InterPro" id="IPR036590">
    <property type="entry name" value="SRAP-like"/>
</dbReference>
<dbReference type="OrthoDB" id="9782620at2"/>
<evidence type="ECO:0000256" key="7">
    <source>
        <dbReference type="ARBA" id="ARBA00023239"/>
    </source>
</evidence>
<dbReference type="Gene3D" id="3.90.1680.10">
    <property type="entry name" value="SOS response associated peptidase-like"/>
    <property type="match status" value="1"/>
</dbReference>
<gene>
    <name evidence="9" type="ORF">DVR12_24590</name>
</gene>
<dbReference type="RefSeq" id="WP_116978470.1">
    <property type="nucleotide sequence ID" value="NZ_QPMM01000015.1"/>
</dbReference>
<dbReference type="AlphaFoldDB" id="A0A3E1Y397"/>
<name>A0A3E1Y397_9BACT</name>
<dbReference type="InterPro" id="IPR003738">
    <property type="entry name" value="SRAP"/>
</dbReference>
<evidence type="ECO:0000313" key="9">
    <source>
        <dbReference type="EMBL" id="RFS19155.1"/>
    </source>
</evidence>
<protein>
    <recommendedName>
        <fullName evidence="8">Abasic site processing protein</fullName>
        <ecNumber evidence="8">3.4.-.-</ecNumber>
    </recommendedName>
</protein>
<sequence length="249" mass="28374">MCYALSFSTELNALFNVLPALKEAPENDVGFSKIYLQTPDSFPSWPVVYNENGVTKITMMEWSVLPAYLESPVEGDRERRRNAFVRTTELQDPKNYWHRMSANRCLIPVTGYFEHHALDRQQGEIPYFIRVKDTTVFFIAGIYAYAPFADMETGTLNGTFAVITHEANELLALINNTGPLAGRMPLILTPALAEEWIDPDLIDIDIYDILTFTFRSDAMEYWSVNDLKTSQNNEIAIAKKEYPGLPSIR</sequence>
<dbReference type="GO" id="GO:0008233">
    <property type="term" value="F:peptidase activity"/>
    <property type="evidence" value="ECO:0007669"/>
    <property type="project" value="UniProtKB-KW"/>
</dbReference>
<dbReference type="SUPFAM" id="SSF143081">
    <property type="entry name" value="BB1717-like"/>
    <property type="match status" value="1"/>
</dbReference>
<dbReference type="GO" id="GO:0003697">
    <property type="term" value="F:single-stranded DNA binding"/>
    <property type="evidence" value="ECO:0007669"/>
    <property type="project" value="InterPro"/>
</dbReference>
<evidence type="ECO:0000313" key="10">
    <source>
        <dbReference type="Proteomes" id="UP000260644"/>
    </source>
</evidence>
<evidence type="ECO:0000256" key="3">
    <source>
        <dbReference type="ARBA" id="ARBA00022763"/>
    </source>
</evidence>
<comment type="caution">
    <text evidence="9">The sequence shown here is derived from an EMBL/GenBank/DDBJ whole genome shotgun (WGS) entry which is preliminary data.</text>
</comment>
<dbReference type="EC" id="3.4.-.-" evidence="8"/>
<dbReference type="Proteomes" id="UP000260644">
    <property type="component" value="Unassembled WGS sequence"/>
</dbReference>
<proteinExistence type="inferred from homology"/>
<dbReference type="GO" id="GO:0006508">
    <property type="term" value="P:proteolysis"/>
    <property type="evidence" value="ECO:0007669"/>
    <property type="project" value="UniProtKB-KW"/>
</dbReference>
<keyword evidence="7" id="KW-0456">Lyase</keyword>
<keyword evidence="10" id="KW-1185">Reference proteome</keyword>
<dbReference type="EMBL" id="QPMM01000015">
    <property type="protein sequence ID" value="RFS19155.1"/>
    <property type="molecule type" value="Genomic_DNA"/>
</dbReference>
<keyword evidence="2 8" id="KW-0645">Protease</keyword>
<reference evidence="9 10" key="1">
    <citation type="submission" date="2018-07" db="EMBL/GenBank/DDBJ databases">
        <title>Chitinophaga K2CV101002-2 sp. nov., isolated from a monsoon evergreen broad-leaved forest soil.</title>
        <authorList>
            <person name="Lv Y."/>
        </authorList>
    </citation>
    <scope>NUCLEOTIDE SEQUENCE [LARGE SCALE GENOMIC DNA]</scope>
    <source>
        <strain evidence="9 10">GDMCC 1.1288</strain>
    </source>
</reference>